<evidence type="ECO:0000313" key="3">
    <source>
        <dbReference type="EMBL" id="PRX40453.1"/>
    </source>
</evidence>
<sequence length="284" mass="29848">MRSKSLSILTVVLSLTIVSPSVYAGSQEPPIGPAPGPPKAPVEKAKPPQSKPSEPSGQKRILEPPFDLSRESPVTKPPKPSNASPDAKPDATSDEKSRKAAKNSQDKARPDPKSSPPDPNRSGFVGKLFQPKDADPKPKSETPAKNSGLRQERETKDLPGLPILEPQTAPRIAEAKPSGKSPENQPQGREPSGKAEADRVTASTGKTSSEQSLTDSGNKTADPVKEPKPSTEVAAASSQTDRQLPRTEKTPMPKTASHGPLLMVVGLLTAAVGWAGRKIVSAKG</sequence>
<dbReference type="EMBL" id="PVNE01000013">
    <property type="protein sequence ID" value="PRX40453.1"/>
    <property type="molecule type" value="Genomic_DNA"/>
</dbReference>
<reference evidence="3 4" key="1">
    <citation type="submission" date="2018-03" db="EMBL/GenBank/DDBJ databases">
        <title>Genomic Encyclopedia of Archaeal and Bacterial Type Strains, Phase II (KMG-II): from individual species to whole genera.</title>
        <authorList>
            <person name="Goeker M."/>
        </authorList>
    </citation>
    <scope>NUCLEOTIDE SEQUENCE [LARGE SCALE GENOMIC DNA]</scope>
    <source>
        <strain evidence="3 4">DSM 44946</strain>
    </source>
</reference>
<evidence type="ECO:0000313" key="4">
    <source>
        <dbReference type="Proteomes" id="UP000237797"/>
    </source>
</evidence>
<keyword evidence="4" id="KW-1185">Reference proteome</keyword>
<feature type="compositionally biased region" description="Polar residues" evidence="1">
    <location>
        <begin position="201"/>
        <end position="219"/>
    </location>
</feature>
<evidence type="ECO:0000256" key="2">
    <source>
        <dbReference type="SAM" id="SignalP"/>
    </source>
</evidence>
<feature type="signal peptide" evidence="2">
    <location>
        <begin position="1"/>
        <end position="24"/>
    </location>
</feature>
<dbReference type="OrthoDB" id="9836570at2"/>
<dbReference type="Proteomes" id="UP000237797">
    <property type="component" value="Unassembled WGS sequence"/>
</dbReference>
<gene>
    <name evidence="3" type="ORF">CLV97_11339</name>
</gene>
<evidence type="ECO:0000256" key="1">
    <source>
        <dbReference type="SAM" id="MobiDB-lite"/>
    </source>
</evidence>
<feature type="chain" id="PRO_5015710923" evidence="2">
    <location>
        <begin position="25"/>
        <end position="284"/>
    </location>
</feature>
<feature type="compositionally biased region" description="Basic and acidic residues" evidence="1">
    <location>
        <begin position="87"/>
        <end position="112"/>
    </location>
</feature>
<organism evidence="3 4">
    <name type="scientific">Planifilum fimeticola</name>
    <dbReference type="NCBI Taxonomy" id="201975"/>
    <lineage>
        <taxon>Bacteria</taxon>
        <taxon>Bacillati</taxon>
        <taxon>Bacillota</taxon>
        <taxon>Bacilli</taxon>
        <taxon>Bacillales</taxon>
        <taxon>Thermoactinomycetaceae</taxon>
        <taxon>Planifilum</taxon>
    </lineage>
</organism>
<proteinExistence type="predicted"/>
<accession>A0A2T0LEC6</accession>
<protein>
    <submittedName>
        <fullName evidence="3">Uncharacterized protein</fullName>
    </submittedName>
</protein>
<keyword evidence="2" id="KW-0732">Signal</keyword>
<comment type="caution">
    <text evidence="3">The sequence shown here is derived from an EMBL/GenBank/DDBJ whole genome shotgun (WGS) entry which is preliminary data.</text>
</comment>
<dbReference type="RefSeq" id="WP_106345269.1">
    <property type="nucleotide sequence ID" value="NZ_PVNE01000013.1"/>
</dbReference>
<dbReference type="AlphaFoldDB" id="A0A2T0LEC6"/>
<name>A0A2T0LEC6_9BACL</name>
<feature type="region of interest" description="Disordered" evidence="1">
    <location>
        <begin position="22"/>
        <end position="259"/>
    </location>
</feature>
<feature type="compositionally biased region" description="Pro residues" evidence="1">
    <location>
        <begin position="30"/>
        <end position="40"/>
    </location>
</feature>
<feature type="compositionally biased region" description="Basic and acidic residues" evidence="1">
    <location>
        <begin position="130"/>
        <end position="142"/>
    </location>
</feature>